<keyword evidence="5 7" id="KW-0472">Membrane</keyword>
<reference evidence="8 9" key="1">
    <citation type="journal article" date="2017" name="Mycologia">
        <title>Bifiguratus adelaidae, gen. et sp. nov., a new member of Mucoromycotina in endophytic and soil-dwelling habitats.</title>
        <authorList>
            <person name="Torres-Cruz T.J."/>
            <person name="Billingsley Tobias T.L."/>
            <person name="Almatruk M."/>
            <person name="Hesse C."/>
            <person name="Kuske C.R."/>
            <person name="Desiro A."/>
            <person name="Benucci G.M."/>
            <person name="Bonito G."/>
            <person name="Stajich J.E."/>
            <person name="Dunlap C."/>
            <person name="Arnold A.E."/>
            <person name="Porras-Alfaro A."/>
        </authorList>
    </citation>
    <scope>NUCLEOTIDE SEQUENCE [LARGE SCALE GENOMIC DNA]</scope>
    <source>
        <strain evidence="8 9">AZ0501</strain>
    </source>
</reference>
<feature type="transmembrane region" description="Helical" evidence="7">
    <location>
        <begin position="359"/>
        <end position="382"/>
    </location>
</feature>
<organism evidence="8 9">
    <name type="scientific">Bifiguratus adelaidae</name>
    <dbReference type="NCBI Taxonomy" id="1938954"/>
    <lineage>
        <taxon>Eukaryota</taxon>
        <taxon>Fungi</taxon>
        <taxon>Fungi incertae sedis</taxon>
        <taxon>Mucoromycota</taxon>
        <taxon>Mucoromycotina</taxon>
        <taxon>Endogonomycetes</taxon>
        <taxon>Endogonales</taxon>
        <taxon>Endogonales incertae sedis</taxon>
        <taxon>Bifiguratus</taxon>
    </lineage>
</organism>
<protein>
    <recommendedName>
        <fullName evidence="10">Uracil permease</fullName>
    </recommendedName>
</protein>
<evidence type="ECO:0000313" key="9">
    <source>
        <dbReference type="Proteomes" id="UP000242875"/>
    </source>
</evidence>
<keyword evidence="9" id="KW-1185">Reference proteome</keyword>
<feature type="transmembrane region" description="Helical" evidence="7">
    <location>
        <begin position="69"/>
        <end position="96"/>
    </location>
</feature>
<evidence type="ECO:0000256" key="4">
    <source>
        <dbReference type="ARBA" id="ARBA00022989"/>
    </source>
</evidence>
<feature type="transmembrane region" description="Helical" evidence="7">
    <location>
        <begin position="403"/>
        <end position="425"/>
    </location>
</feature>
<evidence type="ECO:0000256" key="7">
    <source>
        <dbReference type="SAM" id="Phobius"/>
    </source>
</evidence>
<feature type="transmembrane region" description="Helical" evidence="7">
    <location>
        <begin position="295"/>
        <end position="315"/>
    </location>
</feature>
<dbReference type="GO" id="GO:0015205">
    <property type="term" value="F:nucleobase transmembrane transporter activity"/>
    <property type="evidence" value="ECO:0007669"/>
    <property type="project" value="TreeGrafter"/>
</dbReference>
<gene>
    <name evidence="8" type="ORF">BZG36_01766</name>
</gene>
<comment type="subcellular location">
    <subcellularLocation>
        <location evidence="1">Membrane</location>
        <topology evidence="1">Multi-pass membrane protein</topology>
    </subcellularLocation>
</comment>
<feature type="transmembrane region" description="Helical" evidence="7">
    <location>
        <begin position="336"/>
        <end position="353"/>
    </location>
</feature>
<evidence type="ECO:0000256" key="6">
    <source>
        <dbReference type="SAM" id="MobiDB-lite"/>
    </source>
</evidence>
<feature type="transmembrane region" description="Helical" evidence="7">
    <location>
        <begin position="244"/>
        <end position="269"/>
    </location>
</feature>
<comment type="similarity">
    <text evidence="2">Belongs to the purine-cytosine permease (2.A.39) family.</text>
</comment>
<accession>A0A261Y2Y8</accession>
<feature type="transmembrane region" description="Helical" evidence="7">
    <location>
        <begin position="165"/>
        <end position="184"/>
    </location>
</feature>
<evidence type="ECO:0000256" key="1">
    <source>
        <dbReference type="ARBA" id="ARBA00004141"/>
    </source>
</evidence>
<comment type="caution">
    <text evidence="8">The sequence shown here is derived from an EMBL/GenBank/DDBJ whole genome shotgun (WGS) entry which is preliminary data.</text>
</comment>
<feature type="region of interest" description="Disordered" evidence="6">
    <location>
        <begin position="481"/>
        <end position="511"/>
    </location>
</feature>
<keyword evidence="4 7" id="KW-1133">Transmembrane helix</keyword>
<feature type="compositionally biased region" description="Acidic residues" evidence="6">
    <location>
        <begin position="483"/>
        <end position="493"/>
    </location>
</feature>
<name>A0A261Y2Y8_9FUNG</name>
<feature type="transmembrane region" description="Helical" evidence="7">
    <location>
        <begin position="445"/>
        <end position="468"/>
    </location>
</feature>
<dbReference type="EMBL" id="MVBO01000025">
    <property type="protein sequence ID" value="OZJ04976.1"/>
    <property type="molecule type" value="Genomic_DNA"/>
</dbReference>
<dbReference type="Proteomes" id="UP000242875">
    <property type="component" value="Unassembled WGS sequence"/>
</dbReference>
<dbReference type="GO" id="GO:0005886">
    <property type="term" value="C:plasma membrane"/>
    <property type="evidence" value="ECO:0007669"/>
    <property type="project" value="TreeGrafter"/>
</dbReference>
<dbReference type="AlphaFoldDB" id="A0A261Y2Y8"/>
<evidence type="ECO:0000256" key="2">
    <source>
        <dbReference type="ARBA" id="ARBA00008974"/>
    </source>
</evidence>
<evidence type="ECO:0000256" key="5">
    <source>
        <dbReference type="ARBA" id="ARBA00023136"/>
    </source>
</evidence>
<feature type="compositionally biased region" description="Basic and acidic residues" evidence="6">
    <location>
        <begin position="497"/>
        <end position="511"/>
    </location>
</feature>
<dbReference type="PANTHER" id="PTHR30618:SF4">
    <property type="entry name" value="ALLANTOIN PERMEASE"/>
    <property type="match status" value="1"/>
</dbReference>
<evidence type="ECO:0000256" key="3">
    <source>
        <dbReference type="ARBA" id="ARBA00022692"/>
    </source>
</evidence>
<proteinExistence type="inferred from homology"/>
<evidence type="ECO:0000313" key="8">
    <source>
        <dbReference type="EMBL" id="OZJ04976.1"/>
    </source>
</evidence>
<dbReference type="Gene3D" id="1.10.4160.10">
    <property type="entry name" value="Hydantoin permease"/>
    <property type="match status" value="1"/>
</dbReference>
<keyword evidence="3 7" id="KW-0812">Transmembrane</keyword>
<dbReference type="OrthoDB" id="2018619at2759"/>
<dbReference type="InterPro" id="IPR001248">
    <property type="entry name" value="Pur-cyt_permease"/>
</dbReference>
<evidence type="ECO:0008006" key="10">
    <source>
        <dbReference type="Google" id="ProtNLM"/>
    </source>
</evidence>
<dbReference type="InterPro" id="IPR045225">
    <property type="entry name" value="Uracil/uridine/allantoin_perm"/>
</dbReference>
<sequence length="511" mass="55537">MGFLQRLDEKIRVSDGGEAATRFANEDILPLPKEKRNWTTINYIAYTCSGAANISGWTTGSSMIALGLVWWQALIAVFIGYLIAGIASAFNGVASATYHINYPAYSRVVWGINGAYWPILNRVILTFIWTATQTYFGAESVVNLITALAPQFANMQNVFPESSGLTTQVFIAFCLFWALQLAVTKSKGLGGLIYQQSSLDSSDLGWSFVFAISAAVGGISAGIVNTPDTSRYARRPSDQFYPQLVTSPIINVVVALFGILVAAACQQIYPDQPLMWDPNVVISAFQADGQPGARAGAFFVSLAFILGQLGINMANIVPGSFDLSGLLPRYISQLRGAYIVGLSAIALCPWYFLSSANTFLNVLSAYSVFLGPVTGIMVFNYFCVLGQRINVPDMYLGNKSSVYWYNFGINWRAFAAWLIGVVPLLPGFIATVDTNVTVTVGLTQLFNMAWMIGFLMSGLAFWALNLLVPPAAVEWAKKAPSYAEDEESSDDEITPAADEKTTAQEVEESRA</sequence>
<dbReference type="Pfam" id="PF02133">
    <property type="entry name" value="Transp_cyt_pur"/>
    <property type="match status" value="2"/>
</dbReference>
<feature type="transmembrane region" description="Helical" evidence="7">
    <location>
        <begin position="204"/>
        <end position="224"/>
    </location>
</feature>
<dbReference type="PANTHER" id="PTHR30618">
    <property type="entry name" value="NCS1 FAMILY PURINE/PYRIMIDINE TRANSPORTER"/>
    <property type="match status" value="1"/>
</dbReference>